<proteinExistence type="predicted"/>
<comment type="caution">
    <text evidence="5">The sequence shown here is derived from an EMBL/GenBank/DDBJ whole genome shotgun (WGS) entry which is preliminary data.</text>
</comment>
<reference evidence="6" key="1">
    <citation type="journal article" date="2019" name="Int. J. Syst. Evol. Microbiol.">
        <title>The Global Catalogue of Microorganisms (GCM) 10K type strain sequencing project: providing services to taxonomists for standard genome sequencing and annotation.</title>
        <authorList>
            <consortium name="The Broad Institute Genomics Platform"/>
            <consortium name="The Broad Institute Genome Sequencing Center for Infectious Disease"/>
            <person name="Wu L."/>
            <person name="Ma J."/>
        </authorList>
    </citation>
    <scope>NUCLEOTIDE SEQUENCE [LARGE SCALE GENOMIC DNA]</scope>
    <source>
        <strain evidence="6">JCM 15089</strain>
    </source>
</reference>
<keyword evidence="6" id="KW-1185">Reference proteome</keyword>
<evidence type="ECO:0000256" key="2">
    <source>
        <dbReference type="ARBA" id="ARBA00023125"/>
    </source>
</evidence>
<dbReference type="PANTHER" id="PTHR44688:SF16">
    <property type="entry name" value="DNA-BINDING TRANSCRIPTIONAL ACTIVATOR DEVR_DOSR"/>
    <property type="match status" value="1"/>
</dbReference>
<dbReference type="Gene3D" id="1.10.10.10">
    <property type="entry name" value="Winged helix-like DNA-binding domain superfamily/Winged helix DNA-binding domain"/>
    <property type="match status" value="1"/>
</dbReference>
<evidence type="ECO:0000256" key="3">
    <source>
        <dbReference type="ARBA" id="ARBA00023163"/>
    </source>
</evidence>
<dbReference type="RefSeq" id="WP_166933826.1">
    <property type="nucleotide sequence ID" value="NZ_BAAADD010000003.1"/>
</dbReference>
<dbReference type="PANTHER" id="PTHR44688">
    <property type="entry name" value="DNA-BINDING TRANSCRIPTIONAL ACTIVATOR DEVR_DOSR"/>
    <property type="match status" value="1"/>
</dbReference>
<feature type="domain" description="HTH luxR-type" evidence="4">
    <location>
        <begin position="265"/>
        <end position="330"/>
    </location>
</feature>
<sequence length="354" mass="39201">MDGGDVAASLEAAHDRLVLSFHCASREVPVGSFQDWCLSALETHLPFDSAFWSRTGIEDGVARLYSNHRYRLPPALVDAWQTFQDHDVIGKMALASPGQTINLSSRDVVTDRDLLEQIVERFGIEHVMATCLVDPLTSLISVVALIRGAKGPRFSEAERRLMQRVMPHLIESYSANRVIHLMEARQPSTRFDYVTAACDGEALLHVASREFSRMLNAEWPTWCGPRLPPALAKLLPGGKHAIFQGERIVVHLEPVNELIWIRARTKQTSVELSPREIEVALLAAAGRSNKHIAQTLGVSPFTVRNQLAGIYSKLGVGARAELANWLREMDYGEPHRFVNGAAVGTVRGTQSVSR</sequence>
<dbReference type="CDD" id="cd06170">
    <property type="entry name" value="LuxR_C_like"/>
    <property type="match status" value="1"/>
</dbReference>
<dbReference type="SMART" id="SM00421">
    <property type="entry name" value="HTH_LUXR"/>
    <property type="match status" value="1"/>
</dbReference>
<keyword evidence="1" id="KW-0805">Transcription regulation</keyword>
<evidence type="ECO:0000256" key="1">
    <source>
        <dbReference type="ARBA" id="ARBA00023015"/>
    </source>
</evidence>
<accession>A0ABP3PBP7</accession>
<dbReference type="Proteomes" id="UP001499951">
    <property type="component" value="Unassembled WGS sequence"/>
</dbReference>
<dbReference type="SUPFAM" id="SSF46894">
    <property type="entry name" value="C-terminal effector domain of the bipartite response regulators"/>
    <property type="match status" value="1"/>
</dbReference>
<dbReference type="PRINTS" id="PR00038">
    <property type="entry name" value="HTHLUXR"/>
</dbReference>
<keyword evidence="3" id="KW-0804">Transcription</keyword>
<name>A0ABP3PBP7_9PROT</name>
<gene>
    <name evidence="5" type="ORF">GCM10008942_10840</name>
</gene>
<protein>
    <submittedName>
        <fullName evidence="5">LuxR C-terminal-related transcriptional regulator</fullName>
    </submittedName>
</protein>
<dbReference type="InterPro" id="IPR016032">
    <property type="entry name" value="Sig_transdc_resp-reg_C-effctor"/>
</dbReference>
<dbReference type="InterPro" id="IPR000792">
    <property type="entry name" value="Tscrpt_reg_LuxR_C"/>
</dbReference>
<keyword evidence="2" id="KW-0238">DNA-binding</keyword>
<dbReference type="InterPro" id="IPR036388">
    <property type="entry name" value="WH-like_DNA-bd_sf"/>
</dbReference>
<dbReference type="EMBL" id="BAAADD010000003">
    <property type="protein sequence ID" value="GAA0564318.1"/>
    <property type="molecule type" value="Genomic_DNA"/>
</dbReference>
<dbReference type="Pfam" id="PF00196">
    <property type="entry name" value="GerE"/>
    <property type="match status" value="1"/>
</dbReference>
<evidence type="ECO:0000313" key="6">
    <source>
        <dbReference type="Proteomes" id="UP001499951"/>
    </source>
</evidence>
<dbReference type="PROSITE" id="PS50043">
    <property type="entry name" value="HTH_LUXR_2"/>
    <property type="match status" value="1"/>
</dbReference>
<organism evidence="5 6">
    <name type="scientific">Rhizomicrobium electricum</name>
    <dbReference type="NCBI Taxonomy" id="480070"/>
    <lineage>
        <taxon>Bacteria</taxon>
        <taxon>Pseudomonadati</taxon>
        <taxon>Pseudomonadota</taxon>
        <taxon>Alphaproteobacteria</taxon>
        <taxon>Micropepsales</taxon>
        <taxon>Micropepsaceae</taxon>
        <taxon>Rhizomicrobium</taxon>
    </lineage>
</organism>
<evidence type="ECO:0000313" key="5">
    <source>
        <dbReference type="EMBL" id="GAA0564318.1"/>
    </source>
</evidence>
<evidence type="ECO:0000259" key="4">
    <source>
        <dbReference type="PROSITE" id="PS50043"/>
    </source>
</evidence>